<name>A0ABU6QND8_9FABA</name>
<evidence type="ECO:0000313" key="2">
    <source>
        <dbReference type="Proteomes" id="UP001341840"/>
    </source>
</evidence>
<protein>
    <submittedName>
        <fullName evidence="1">Uncharacterized protein</fullName>
    </submittedName>
</protein>
<organism evidence="1 2">
    <name type="scientific">Stylosanthes scabra</name>
    <dbReference type="NCBI Taxonomy" id="79078"/>
    <lineage>
        <taxon>Eukaryota</taxon>
        <taxon>Viridiplantae</taxon>
        <taxon>Streptophyta</taxon>
        <taxon>Embryophyta</taxon>
        <taxon>Tracheophyta</taxon>
        <taxon>Spermatophyta</taxon>
        <taxon>Magnoliopsida</taxon>
        <taxon>eudicotyledons</taxon>
        <taxon>Gunneridae</taxon>
        <taxon>Pentapetalae</taxon>
        <taxon>rosids</taxon>
        <taxon>fabids</taxon>
        <taxon>Fabales</taxon>
        <taxon>Fabaceae</taxon>
        <taxon>Papilionoideae</taxon>
        <taxon>50 kb inversion clade</taxon>
        <taxon>dalbergioids sensu lato</taxon>
        <taxon>Dalbergieae</taxon>
        <taxon>Pterocarpus clade</taxon>
        <taxon>Stylosanthes</taxon>
    </lineage>
</organism>
<keyword evidence="2" id="KW-1185">Reference proteome</keyword>
<accession>A0ABU6QND8</accession>
<sequence length="85" mass="10079">MVKLKNFEQNWKLRMRWKIRDPYLTSGIESMRTERASRSRKRRVKRSSGVKVMAAGSEFRPRNSNSVITQFASENVHSHNHFVKD</sequence>
<proteinExistence type="predicted"/>
<evidence type="ECO:0000313" key="1">
    <source>
        <dbReference type="EMBL" id="MED6113347.1"/>
    </source>
</evidence>
<reference evidence="1 2" key="1">
    <citation type="journal article" date="2023" name="Plants (Basel)">
        <title>Bridging the Gap: Combining Genomics and Transcriptomics Approaches to Understand Stylosanthes scabra, an Orphan Legume from the Brazilian Caatinga.</title>
        <authorList>
            <person name="Ferreira-Neto J.R.C."/>
            <person name="da Silva M.D."/>
            <person name="Binneck E."/>
            <person name="de Melo N.F."/>
            <person name="da Silva R.H."/>
            <person name="de Melo A.L.T.M."/>
            <person name="Pandolfi V."/>
            <person name="Bustamante F.O."/>
            <person name="Brasileiro-Vidal A.C."/>
            <person name="Benko-Iseppon A.M."/>
        </authorList>
    </citation>
    <scope>NUCLEOTIDE SEQUENCE [LARGE SCALE GENOMIC DNA]</scope>
    <source>
        <tissue evidence="1">Leaves</tissue>
    </source>
</reference>
<dbReference type="Proteomes" id="UP001341840">
    <property type="component" value="Unassembled WGS sequence"/>
</dbReference>
<comment type="caution">
    <text evidence="1">The sequence shown here is derived from an EMBL/GenBank/DDBJ whole genome shotgun (WGS) entry which is preliminary data.</text>
</comment>
<dbReference type="EMBL" id="JASCZI010000778">
    <property type="protein sequence ID" value="MED6113347.1"/>
    <property type="molecule type" value="Genomic_DNA"/>
</dbReference>
<gene>
    <name evidence="1" type="ORF">PIB30_069956</name>
</gene>